<dbReference type="Proteomes" id="UP000003573">
    <property type="component" value="Unassembled WGS sequence"/>
</dbReference>
<keyword evidence="1" id="KW-1133">Transmembrane helix</keyword>
<dbReference type="AlphaFoldDB" id="G5JYM7"/>
<accession>G5JYM7</accession>
<keyword evidence="3" id="KW-1185">Reference proteome</keyword>
<evidence type="ECO:0000313" key="2">
    <source>
        <dbReference type="EMBL" id="EHJ52580.1"/>
    </source>
</evidence>
<evidence type="ECO:0000256" key="1">
    <source>
        <dbReference type="SAM" id="Phobius"/>
    </source>
</evidence>
<feature type="transmembrane region" description="Helical" evidence="1">
    <location>
        <begin position="43"/>
        <end position="64"/>
    </location>
</feature>
<gene>
    <name evidence="2" type="ORF">STRMA_0289</name>
</gene>
<sequence length="97" mass="11406">MPANLNRQPENHEYYDFQEDYTPKYQEFQDFDDSRTKLRELIFFARLAFFCIVTILTCFILLVAKFPPLFAFPSALLISWGVTAAVKSAFKHFKAKQ</sequence>
<feature type="transmembrane region" description="Helical" evidence="1">
    <location>
        <begin position="70"/>
        <end position="90"/>
    </location>
</feature>
<dbReference type="STRING" id="764298.STRMA_0289"/>
<name>G5JYM7_9STRE</name>
<keyword evidence="1" id="KW-0472">Membrane</keyword>
<evidence type="ECO:0000313" key="3">
    <source>
        <dbReference type="Proteomes" id="UP000003573"/>
    </source>
</evidence>
<protein>
    <recommendedName>
        <fullName evidence="4">PF11674 family protein</fullName>
    </recommendedName>
</protein>
<comment type="caution">
    <text evidence="2">The sequence shown here is derived from an EMBL/GenBank/DDBJ whole genome shotgun (WGS) entry which is preliminary data.</text>
</comment>
<dbReference type="InterPro" id="IPR021688">
    <property type="entry name" value="DUF3270"/>
</dbReference>
<dbReference type="Pfam" id="PF11674">
    <property type="entry name" value="DUF3270"/>
    <property type="match status" value="1"/>
</dbReference>
<reference evidence="2 3" key="1">
    <citation type="journal article" date="2014" name="Int. J. Syst. Evol. Microbiol.">
        <title>Phylogenomics and the dynamic genome evolution of the genus Streptococcus.</title>
        <authorList>
            <consortium name="The Broad Institute Genome Sequencing Platform"/>
            <person name="Richards V.P."/>
            <person name="Palmer S.R."/>
            <person name="Pavinski Bitar P.D."/>
            <person name="Qin X."/>
            <person name="Weinstock G.M."/>
            <person name="Highlander S.K."/>
            <person name="Town C.D."/>
            <person name="Burne R.A."/>
            <person name="Stanhope M.J."/>
        </authorList>
    </citation>
    <scope>NUCLEOTIDE SEQUENCE [LARGE SCALE GENOMIC DNA]</scope>
    <source>
        <strain evidence="2 3">NCTC 11558</strain>
    </source>
</reference>
<dbReference type="OrthoDB" id="2222880at2"/>
<dbReference type="EMBL" id="AEUW02000001">
    <property type="protein sequence ID" value="EHJ52580.1"/>
    <property type="molecule type" value="Genomic_DNA"/>
</dbReference>
<organism evidence="2 3">
    <name type="scientific">Streptococcus macacae NCTC 11558</name>
    <dbReference type="NCBI Taxonomy" id="764298"/>
    <lineage>
        <taxon>Bacteria</taxon>
        <taxon>Bacillati</taxon>
        <taxon>Bacillota</taxon>
        <taxon>Bacilli</taxon>
        <taxon>Lactobacillales</taxon>
        <taxon>Streptococcaceae</taxon>
        <taxon>Streptococcus</taxon>
    </lineage>
</organism>
<keyword evidence="1" id="KW-0812">Transmembrane</keyword>
<proteinExistence type="predicted"/>
<evidence type="ECO:0008006" key="4">
    <source>
        <dbReference type="Google" id="ProtNLM"/>
    </source>
</evidence>
<dbReference type="RefSeq" id="WP_003080752.1">
    <property type="nucleotide sequence ID" value="NZ_AEUW02000001.1"/>
</dbReference>